<comment type="similarity">
    <text evidence="1">Belongs to the FlgM family.</text>
</comment>
<dbReference type="EMBL" id="DSZU01000018">
    <property type="protein sequence ID" value="HGV54653.1"/>
    <property type="molecule type" value="Genomic_DNA"/>
</dbReference>
<protein>
    <recommendedName>
        <fullName evidence="2">Negative regulator of flagellin synthesis</fullName>
    </recommendedName>
    <alternativeName>
        <fullName evidence="8">Anti-sigma-28 factor</fullName>
    </alternativeName>
</protein>
<evidence type="ECO:0000256" key="3">
    <source>
        <dbReference type="ARBA" id="ARBA00022491"/>
    </source>
</evidence>
<dbReference type="AlphaFoldDB" id="A0A832LV59"/>
<evidence type="ECO:0000256" key="2">
    <source>
        <dbReference type="ARBA" id="ARBA00017823"/>
    </source>
</evidence>
<evidence type="ECO:0000256" key="1">
    <source>
        <dbReference type="ARBA" id="ARBA00005322"/>
    </source>
</evidence>
<keyword evidence="10" id="KW-0969">Cilium</keyword>
<dbReference type="InterPro" id="IPR007412">
    <property type="entry name" value="FlgM"/>
</dbReference>
<organism evidence="10">
    <name type="scientific">Caldimicrobium thiodismutans</name>
    <dbReference type="NCBI Taxonomy" id="1653476"/>
    <lineage>
        <taxon>Bacteria</taxon>
        <taxon>Pseudomonadati</taxon>
        <taxon>Thermodesulfobacteriota</taxon>
        <taxon>Thermodesulfobacteria</taxon>
        <taxon>Thermodesulfobacteriales</taxon>
        <taxon>Thermodesulfobacteriaceae</taxon>
        <taxon>Caldimicrobium</taxon>
    </lineage>
</organism>
<comment type="caution">
    <text evidence="10">The sequence shown here is derived from an EMBL/GenBank/DDBJ whole genome shotgun (WGS) entry which is preliminary data.</text>
</comment>
<dbReference type="Pfam" id="PF04316">
    <property type="entry name" value="FlgM"/>
    <property type="match status" value="1"/>
</dbReference>
<keyword evidence="5" id="KW-0805">Transcription regulation</keyword>
<sequence>MKITDIITAKTPITKDKEIRQEKTIEAKGVSEEKGQIDQDQVKLSLSITIERAKEEIKKLPELREEKVRELQEKINSGTYQVSNRDLARAMISSLISEIS</sequence>
<comment type="function">
    <text evidence="7">Responsible for the coupling of flagellin expression to flagellar assembly by preventing expression of the flagellin genes when a component of the middle class of proteins is defective. It negatively regulates flagellar genes by inhibiting the activity of FliA by directly binding to FliA.</text>
</comment>
<keyword evidence="10" id="KW-0282">Flagellum</keyword>
<gene>
    <name evidence="10" type="primary">flgM</name>
    <name evidence="10" type="ORF">ENT73_01010</name>
</gene>
<dbReference type="Gene3D" id="6.10.140.30">
    <property type="entry name" value="Anti-sigma-28 factor FlgM"/>
    <property type="match status" value="1"/>
</dbReference>
<evidence type="ECO:0000259" key="9">
    <source>
        <dbReference type="Pfam" id="PF04316"/>
    </source>
</evidence>
<keyword evidence="10" id="KW-0966">Cell projection</keyword>
<dbReference type="InterPro" id="IPR031316">
    <property type="entry name" value="FlgM_C"/>
</dbReference>
<proteinExistence type="inferred from homology"/>
<reference evidence="10" key="1">
    <citation type="journal article" date="2020" name="mSystems">
        <title>Genome- and Community-Level Interaction Insights into Carbon Utilization and Element Cycling Functions of Hydrothermarchaeota in Hydrothermal Sediment.</title>
        <authorList>
            <person name="Zhou Z."/>
            <person name="Liu Y."/>
            <person name="Xu W."/>
            <person name="Pan J."/>
            <person name="Luo Z.H."/>
            <person name="Li M."/>
        </authorList>
    </citation>
    <scope>NUCLEOTIDE SEQUENCE [LARGE SCALE GENOMIC DNA]</scope>
    <source>
        <strain evidence="10">SpSt-605</strain>
    </source>
</reference>
<keyword evidence="4" id="KW-1005">Bacterial flagellum biogenesis</keyword>
<keyword evidence="3" id="KW-0678">Repressor</keyword>
<evidence type="ECO:0000313" key="10">
    <source>
        <dbReference type="EMBL" id="HGV54653.1"/>
    </source>
</evidence>
<dbReference type="NCBIfam" id="TIGR03824">
    <property type="entry name" value="FlgM_jcvi"/>
    <property type="match status" value="1"/>
</dbReference>
<feature type="domain" description="Anti-sigma-28 factor FlgM C-terminal" evidence="9">
    <location>
        <begin position="40"/>
        <end position="92"/>
    </location>
</feature>
<dbReference type="SUPFAM" id="SSF101498">
    <property type="entry name" value="Anti-sigma factor FlgM"/>
    <property type="match status" value="1"/>
</dbReference>
<evidence type="ECO:0000256" key="8">
    <source>
        <dbReference type="ARBA" id="ARBA00030117"/>
    </source>
</evidence>
<keyword evidence="6" id="KW-0804">Transcription</keyword>
<evidence type="ECO:0000256" key="6">
    <source>
        <dbReference type="ARBA" id="ARBA00023163"/>
    </source>
</evidence>
<name>A0A832LV59_9BACT</name>
<dbReference type="GO" id="GO:0044781">
    <property type="term" value="P:bacterial-type flagellum organization"/>
    <property type="evidence" value="ECO:0007669"/>
    <property type="project" value="UniProtKB-KW"/>
</dbReference>
<accession>A0A832LV59</accession>
<dbReference type="GO" id="GO:0045892">
    <property type="term" value="P:negative regulation of DNA-templated transcription"/>
    <property type="evidence" value="ECO:0007669"/>
    <property type="project" value="InterPro"/>
</dbReference>
<evidence type="ECO:0000256" key="7">
    <source>
        <dbReference type="ARBA" id="ARBA00024739"/>
    </source>
</evidence>
<evidence type="ECO:0000256" key="5">
    <source>
        <dbReference type="ARBA" id="ARBA00023015"/>
    </source>
</evidence>
<dbReference type="InterPro" id="IPR035890">
    <property type="entry name" value="Anti-sigma-28_factor_FlgM_sf"/>
</dbReference>
<evidence type="ECO:0000256" key="4">
    <source>
        <dbReference type="ARBA" id="ARBA00022795"/>
    </source>
</evidence>